<proteinExistence type="predicted"/>
<protein>
    <submittedName>
        <fullName evidence="1">Uncharacterized protein</fullName>
    </submittedName>
</protein>
<dbReference type="EMBL" id="JBFXLQ010000068">
    <property type="protein sequence ID" value="KAL2862389.1"/>
    <property type="molecule type" value="Genomic_DNA"/>
</dbReference>
<evidence type="ECO:0000313" key="2">
    <source>
        <dbReference type="Proteomes" id="UP001610432"/>
    </source>
</evidence>
<dbReference type="GeneID" id="98141974"/>
<accession>A0ABR4LCX0</accession>
<dbReference type="RefSeq" id="XP_070881368.1">
    <property type="nucleotide sequence ID" value="XM_071026902.1"/>
</dbReference>
<name>A0ABR4LCX0_9EURO</name>
<reference evidence="1 2" key="1">
    <citation type="submission" date="2024-07" db="EMBL/GenBank/DDBJ databases">
        <title>Section-level genome sequencing and comparative genomics of Aspergillus sections Usti and Cavernicolus.</title>
        <authorList>
            <consortium name="Lawrence Berkeley National Laboratory"/>
            <person name="Nybo J.L."/>
            <person name="Vesth T.C."/>
            <person name="Theobald S."/>
            <person name="Frisvad J.C."/>
            <person name="Larsen T.O."/>
            <person name="Kjaerboelling I."/>
            <person name="Rothschild-Mancinelli K."/>
            <person name="Lyhne E.K."/>
            <person name="Kogle M.E."/>
            <person name="Barry K."/>
            <person name="Clum A."/>
            <person name="Na H."/>
            <person name="Ledsgaard L."/>
            <person name="Lin J."/>
            <person name="Lipzen A."/>
            <person name="Kuo A."/>
            <person name="Riley R."/>
            <person name="Mondo S."/>
            <person name="Labutti K."/>
            <person name="Haridas S."/>
            <person name="Pangalinan J."/>
            <person name="Salamov A.A."/>
            <person name="Simmons B.A."/>
            <person name="Magnuson J.K."/>
            <person name="Chen J."/>
            <person name="Drula E."/>
            <person name="Henrissat B."/>
            <person name="Wiebenga A."/>
            <person name="Lubbers R.J."/>
            <person name="Gomes A.C."/>
            <person name="Macurrencykelacurrency M.R."/>
            <person name="Stajich J."/>
            <person name="Grigoriev I.V."/>
            <person name="Mortensen U.H."/>
            <person name="De Vries R.P."/>
            <person name="Baker S.E."/>
            <person name="Andersen M.R."/>
        </authorList>
    </citation>
    <scope>NUCLEOTIDE SEQUENCE [LARGE SCALE GENOMIC DNA]</scope>
    <source>
        <strain evidence="1 2">CBS 449.75</strain>
    </source>
</reference>
<gene>
    <name evidence="1" type="ORF">BJX67DRAFT_297078</name>
</gene>
<dbReference type="Proteomes" id="UP001610432">
    <property type="component" value="Unassembled WGS sequence"/>
</dbReference>
<sequence length="118" mass="13006">MSFPPSSSNWLVLRPCRRQSSFATALVPISGANPSRSKTAANLTDIQIAGGRVDFGTMDRSPIPRLGRRREICHWCRALTDSISSSSSITPAPKCSKAPPMLVRQRFLHRWSTAVPSR</sequence>
<organism evidence="1 2">
    <name type="scientific">Aspergillus lucknowensis</name>
    <dbReference type="NCBI Taxonomy" id="176173"/>
    <lineage>
        <taxon>Eukaryota</taxon>
        <taxon>Fungi</taxon>
        <taxon>Dikarya</taxon>
        <taxon>Ascomycota</taxon>
        <taxon>Pezizomycotina</taxon>
        <taxon>Eurotiomycetes</taxon>
        <taxon>Eurotiomycetidae</taxon>
        <taxon>Eurotiales</taxon>
        <taxon>Aspergillaceae</taxon>
        <taxon>Aspergillus</taxon>
        <taxon>Aspergillus subgen. Nidulantes</taxon>
    </lineage>
</organism>
<comment type="caution">
    <text evidence="1">The sequence shown here is derived from an EMBL/GenBank/DDBJ whole genome shotgun (WGS) entry which is preliminary data.</text>
</comment>
<keyword evidence="2" id="KW-1185">Reference proteome</keyword>
<evidence type="ECO:0000313" key="1">
    <source>
        <dbReference type="EMBL" id="KAL2862389.1"/>
    </source>
</evidence>